<dbReference type="AlphaFoldDB" id="X0RF20"/>
<name>X0RF20_9ZZZZ</name>
<evidence type="ECO:0000313" key="1">
    <source>
        <dbReference type="EMBL" id="GAF67499.1"/>
    </source>
</evidence>
<comment type="caution">
    <text evidence="1">The sequence shown here is derived from an EMBL/GenBank/DDBJ whole genome shotgun (WGS) entry which is preliminary data.</text>
</comment>
<sequence>MNRKEVENYSKKEVSKLTIILLKNYLSTGIESRKYYLNELDQTLTKLQNKQDIYKNYSEGTRLLIESRIYIEFVVRICELIEDYTGICSALWGNLKDFPKAILSQKSSKKIMKQFTDDKLNILLRYAPLNEINLPLEEINLIQYIREKNIKHIKKNNERLNNFLKLYWTFFQKYKHGNTLIYPFKQEIINGERTVIIPAIYNHKNPSIATPVIVNKRIYEFYKIILDGLTIISKDIIGRTIMYIETGGNFLIEYSWFNKLKKEEKDLIIKIIKEHRLNVPSFNIKPTVKITMEPKILKKHLDILDK</sequence>
<accession>X0RF20</accession>
<gene>
    <name evidence="1" type="ORF">S01H1_16760</name>
</gene>
<reference evidence="1" key="1">
    <citation type="journal article" date="2014" name="Front. Microbiol.">
        <title>High frequency of phylogenetically diverse reductive dehalogenase-homologous genes in deep subseafloor sedimentary metagenomes.</title>
        <authorList>
            <person name="Kawai M."/>
            <person name="Futagami T."/>
            <person name="Toyoda A."/>
            <person name="Takaki Y."/>
            <person name="Nishi S."/>
            <person name="Hori S."/>
            <person name="Arai W."/>
            <person name="Tsubouchi T."/>
            <person name="Morono Y."/>
            <person name="Uchiyama I."/>
            <person name="Ito T."/>
            <person name="Fujiyama A."/>
            <person name="Inagaki F."/>
            <person name="Takami H."/>
        </authorList>
    </citation>
    <scope>NUCLEOTIDE SEQUENCE</scope>
    <source>
        <strain evidence="1">Expedition CK06-06</strain>
    </source>
</reference>
<protein>
    <submittedName>
        <fullName evidence="1">Uncharacterized protein</fullName>
    </submittedName>
</protein>
<dbReference type="EMBL" id="BARS01008836">
    <property type="protein sequence ID" value="GAF67499.1"/>
    <property type="molecule type" value="Genomic_DNA"/>
</dbReference>
<proteinExistence type="predicted"/>
<organism evidence="1">
    <name type="scientific">marine sediment metagenome</name>
    <dbReference type="NCBI Taxonomy" id="412755"/>
    <lineage>
        <taxon>unclassified sequences</taxon>
        <taxon>metagenomes</taxon>
        <taxon>ecological metagenomes</taxon>
    </lineage>
</organism>